<feature type="compositionally biased region" description="Acidic residues" evidence="6">
    <location>
        <begin position="441"/>
        <end position="462"/>
    </location>
</feature>
<evidence type="ECO:0000256" key="6">
    <source>
        <dbReference type="SAM" id="MobiDB-lite"/>
    </source>
</evidence>
<dbReference type="InterPro" id="IPR008532">
    <property type="entry name" value="NFACT_RNA-bd"/>
</dbReference>
<comment type="similarity">
    <text evidence="2">Belongs to the NEMF family.</text>
</comment>
<dbReference type="Pfam" id="PF05833">
    <property type="entry name" value="NFACT_N"/>
    <property type="match status" value="1"/>
</dbReference>
<feature type="compositionally biased region" description="Basic residues" evidence="6">
    <location>
        <begin position="897"/>
        <end position="908"/>
    </location>
</feature>
<keyword evidence="10" id="KW-1185">Reference proteome</keyword>
<feature type="compositionally biased region" description="Basic and acidic residues" evidence="6">
    <location>
        <begin position="960"/>
        <end position="974"/>
    </location>
</feature>
<dbReference type="RefSeq" id="XP_069203745.1">
    <property type="nucleotide sequence ID" value="XM_069340274.1"/>
</dbReference>
<proteinExistence type="inferred from homology"/>
<sequence>MKQRFSSLDVKVIAHELSASLVSLRLSNIYDLSTRIFLLKFAKPEHREQLLIDSGFRAHLTSYARATASAPSPFVTRLRKYLKTRRVTSVSQVGTDRIIEIQFSDGAYRLFLEFYAGGNIVLTDNQLTIIALLRNVDEGAEHERYRLGLTYNLSLRQNYEGIPPLTKHRLRSGLQKAIDKQSEDPKKAGKLKKKPGDALRKALAVSITEFPPVIIDHALELVGFDKTLLPSAIVEDDALLDKLMRALEEAGRLLTEITSRDVAKGYIIAKHGKQTQSVGDENAEETQNLLYDDFHPFKPKQLEAKPDIEFLEFEGFNKTVDEFFSSIEGQKLESKLSEREENAKKRIEQARQEHARRIAGLEQVQELNVRRAQAIEANLDRVEEAAAAVNGLVAQGMDWLEIDRLIEMEQSRHNPVAQMIRLPLKLQENIATLLVSEYAYEEEDDDDDMADETDSEPSDSEDEGQKSSSAKPKQQEDKRLAVDIDLGLSAWSNARQYYDQRKSAATKQEKTEMASSKALKSTEAKIQADLKKGLKQEKQILRPVRKQLWFEKFIHFISSDGYLVLGGKDAQQSEMLYRKYLKKGDIYVHADLPGAASIIIRNNPNEDDAPIPPSTLQQAGNMSICTSNAWDSKAVMSAWWVNADQVSKTGPTGEYLAAGGFNIRGKKNYMPPAQLLLGFGIMFQISEDSKARHTKHRFGAGEALPIRSAAESDTAANKDDEDDDDDDDDFPDAGEAAEDSDDFPDAENGAAEESEDDDEEEQKDDHHDATDGDEASPAHERANPLQPKNLAPAAASKNTEASSPNEKQDASGSDSEDEDGEEAQHEAAAEDDAKPQQQGGVRHLSAKERRLKKKGKALPPQSIPQDSDHEENDTKPTPIDDENSSQKLSPADNKPQVRGKRGKKKKLATKYADQDEEDRRLAMQLLGSRAAEEKREAAAQEAAIKKETEEEKLARRRAQHERAQKEGLEAERQRQLALEQGTAADDAAAEDDDAAGADMTGAALDAFIGTPYVGDELLEALPICAPWAALGKYKYKVKLQPGSQKKGKAVREILDRWNKAFAVPKWIDQTSSDKEKIWPREVELVKGFKEAEIIGVVPVSKVRVMMGGGAAAADNNKGKASKTASKKGGGRGGKGSKKR</sequence>
<name>A0ABR3PMW4_9PEZI</name>
<feature type="region of interest" description="Disordered" evidence="6">
    <location>
        <begin position="1110"/>
        <end position="1139"/>
    </location>
</feature>
<dbReference type="Gene3D" id="2.30.310.10">
    <property type="entry name" value="ibrinogen binding protein from staphylococcus aureus domain"/>
    <property type="match status" value="1"/>
</dbReference>
<feature type="compositionally biased region" description="Basic and acidic residues" evidence="6">
    <location>
        <begin position="930"/>
        <end position="953"/>
    </location>
</feature>
<dbReference type="EMBL" id="JBFMKM010000003">
    <property type="protein sequence ID" value="KAL1310896.1"/>
    <property type="molecule type" value="Genomic_DNA"/>
</dbReference>
<evidence type="ECO:0000259" key="7">
    <source>
        <dbReference type="Pfam" id="PF05670"/>
    </source>
</evidence>
<feature type="coiled-coil region" evidence="5">
    <location>
        <begin position="333"/>
        <end position="364"/>
    </location>
</feature>
<comment type="caution">
    <text evidence="9">The sequence shown here is derived from an EMBL/GenBank/DDBJ whole genome shotgun (WGS) entry which is preliminary data.</text>
</comment>
<dbReference type="InterPro" id="IPR051608">
    <property type="entry name" value="RQC_Subunit_NEMF"/>
</dbReference>
<feature type="region of interest" description="Disordered" evidence="6">
    <location>
        <begin position="441"/>
        <end position="477"/>
    </location>
</feature>
<feature type="domain" description="NFACT RNA-binding" evidence="7">
    <location>
        <begin position="552"/>
        <end position="665"/>
    </location>
</feature>
<keyword evidence="3" id="KW-0963">Cytoplasm</keyword>
<keyword evidence="4 5" id="KW-0175">Coiled coil</keyword>
<evidence type="ECO:0000313" key="9">
    <source>
        <dbReference type="EMBL" id="KAL1310896.1"/>
    </source>
</evidence>
<organism evidence="9 10">
    <name type="scientific">Neodothiora populina</name>
    <dbReference type="NCBI Taxonomy" id="2781224"/>
    <lineage>
        <taxon>Eukaryota</taxon>
        <taxon>Fungi</taxon>
        <taxon>Dikarya</taxon>
        <taxon>Ascomycota</taxon>
        <taxon>Pezizomycotina</taxon>
        <taxon>Dothideomycetes</taxon>
        <taxon>Dothideomycetidae</taxon>
        <taxon>Dothideales</taxon>
        <taxon>Dothioraceae</taxon>
        <taxon>Neodothiora</taxon>
    </lineage>
</organism>
<dbReference type="Pfam" id="PF05670">
    <property type="entry name" value="NFACT-R_1"/>
    <property type="match status" value="1"/>
</dbReference>
<evidence type="ECO:0000313" key="10">
    <source>
        <dbReference type="Proteomes" id="UP001562354"/>
    </source>
</evidence>
<gene>
    <name evidence="9" type="ORF">AAFC00_001126</name>
</gene>
<dbReference type="InterPro" id="IPR021846">
    <property type="entry name" value="NFACT-C"/>
</dbReference>
<dbReference type="GeneID" id="95974829"/>
<feature type="region of interest" description="Disordered" evidence="6">
    <location>
        <begin position="698"/>
        <end position="993"/>
    </location>
</feature>
<dbReference type="Pfam" id="PF11923">
    <property type="entry name" value="NFACT-C"/>
    <property type="match status" value="1"/>
</dbReference>
<feature type="domain" description="NFACT protein C-terminal" evidence="8">
    <location>
        <begin position="1003"/>
        <end position="1105"/>
    </location>
</feature>
<feature type="compositionally biased region" description="Basic and acidic residues" evidence="6">
    <location>
        <begin position="822"/>
        <end position="834"/>
    </location>
</feature>
<evidence type="ECO:0000256" key="2">
    <source>
        <dbReference type="ARBA" id="ARBA00008318"/>
    </source>
</evidence>
<feature type="compositionally biased region" description="Polar residues" evidence="6">
    <location>
        <begin position="796"/>
        <end position="805"/>
    </location>
</feature>
<dbReference type="PANTHER" id="PTHR15239">
    <property type="entry name" value="NUCLEAR EXPORT MEDIATOR FACTOR NEMF"/>
    <property type="match status" value="1"/>
</dbReference>
<evidence type="ECO:0000256" key="3">
    <source>
        <dbReference type="ARBA" id="ARBA00022490"/>
    </source>
</evidence>
<evidence type="ECO:0000256" key="1">
    <source>
        <dbReference type="ARBA" id="ARBA00004496"/>
    </source>
</evidence>
<feature type="compositionally biased region" description="Basic and acidic residues" evidence="6">
    <location>
        <begin position="763"/>
        <end position="782"/>
    </location>
</feature>
<feature type="compositionally biased region" description="Basic residues" evidence="6">
    <location>
        <begin position="1124"/>
        <end position="1139"/>
    </location>
</feature>
<dbReference type="Proteomes" id="UP001562354">
    <property type="component" value="Unassembled WGS sequence"/>
</dbReference>
<feature type="compositionally biased region" description="Low complexity" evidence="6">
    <location>
        <begin position="977"/>
        <end position="986"/>
    </location>
</feature>
<protein>
    <recommendedName>
        <fullName evidence="11">Serologically defined colon cancer antigen 1</fullName>
    </recommendedName>
</protein>
<evidence type="ECO:0008006" key="11">
    <source>
        <dbReference type="Google" id="ProtNLM"/>
    </source>
</evidence>
<reference evidence="9 10" key="1">
    <citation type="submission" date="2024-07" db="EMBL/GenBank/DDBJ databases">
        <title>Draft sequence of the Neodothiora populina.</title>
        <authorList>
            <person name="Drown D.D."/>
            <person name="Schuette U.S."/>
            <person name="Buechlein A.B."/>
            <person name="Rusch D.R."/>
            <person name="Winton L.W."/>
            <person name="Adams G.A."/>
        </authorList>
    </citation>
    <scope>NUCLEOTIDE SEQUENCE [LARGE SCALE GENOMIC DNA]</scope>
    <source>
        <strain evidence="9 10">CPC 39397</strain>
    </source>
</reference>
<accession>A0ABR3PMW4</accession>
<feature type="compositionally biased region" description="Acidic residues" evidence="6">
    <location>
        <begin position="719"/>
        <end position="762"/>
    </location>
</feature>
<evidence type="ECO:0000259" key="8">
    <source>
        <dbReference type="Pfam" id="PF11923"/>
    </source>
</evidence>
<comment type="subcellular location">
    <subcellularLocation>
        <location evidence="1">Cytoplasm</location>
    </subcellularLocation>
</comment>
<evidence type="ECO:0000256" key="4">
    <source>
        <dbReference type="ARBA" id="ARBA00023054"/>
    </source>
</evidence>
<dbReference type="PANTHER" id="PTHR15239:SF6">
    <property type="entry name" value="RIBOSOME QUALITY CONTROL COMPLEX SUBUNIT NEMF"/>
    <property type="match status" value="1"/>
</dbReference>
<evidence type="ECO:0000256" key="5">
    <source>
        <dbReference type="SAM" id="Coils"/>
    </source>
</evidence>